<protein>
    <submittedName>
        <fullName evidence="10">Multidrug resistance protein A</fullName>
    </submittedName>
</protein>
<dbReference type="RefSeq" id="WP_011632426.1">
    <property type="nucleotide sequence ID" value="NC_008343.2"/>
</dbReference>
<feature type="compositionally biased region" description="Polar residues" evidence="6">
    <location>
        <begin position="1"/>
        <end position="12"/>
    </location>
</feature>
<evidence type="ECO:0000256" key="6">
    <source>
        <dbReference type="SAM" id="MobiDB-lite"/>
    </source>
</evidence>
<dbReference type="InterPro" id="IPR050739">
    <property type="entry name" value="MFP"/>
</dbReference>
<dbReference type="GO" id="GO:0016020">
    <property type="term" value="C:membrane"/>
    <property type="evidence" value="ECO:0007669"/>
    <property type="project" value="UniProtKB-SubCell"/>
</dbReference>
<feature type="domain" description="p-hydroxybenzoic acid efflux pump subunit AaeA-like beta-barrel" evidence="9">
    <location>
        <begin position="288"/>
        <end position="361"/>
    </location>
</feature>
<sequence length="419" mass="45413">MPDDVNTASDSPARQGGSNAQPQGSQPQGSQPQGRATKKRSPLVRVILILALLGIVAGGVYYWYTHRDLESTDDAYTSGRAVMISPQVAGYVVDLNVRDNQFVHKGEVLVRLDPRPYRAAVEVAEGQLAMVRAQHAATHYQLEIAKKNFPAQLDAAKAQKQQAEAQLFRAQTDYRRQHSVARAATTQEAIDASTASLRAAQAQLASAQAAIEQAMPVEANINETGQRVDQLAGQIRQAEGQLEQAKLNLEYATIVAPQDGWVTKRNVEKGNFLQTGTQIMSLVSPEIWVVANFKETQLTRMRPGQKVHISIDAYPWLNLKGHVDSIQQGSGSRFTAFPAENATGNFVKIVQRVPVKIRIDRGIDPSLPIPLGLSVEPVVDLSSTPENSPPLPEKARPVGHIPPGNAAPVTAPVKVPEAP</sequence>
<feature type="compositionally biased region" description="Low complexity" evidence="6">
    <location>
        <begin position="15"/>
        <end position="34"/>
    </location>
</feature>
<dbReference type="OrthoDB" id="9811754at2"/>
<evidence type="ECO:0000256" key="2">
    <source>
        <dbReference type="ARBA" id="ARBA00022692"/>
    </source>
</evidence>
<dbReference type="InterPro" id="IPR058634">
    <property type="entry name" value="AaeA-lik-b-barrel"/>
</dbReference>
<dbReference type="AlphaFoldDB" id="Q0BRD0"/>
<dbReference type="Pfam" id="PF25963">
    <property type="entry name" value="Beta-barrel_AAEA"/>
    <property type="match status" value="1"/>
</dbReference>
<dbReference type="Gene3D" id="2.40.30.170">
    <property type="match status" value="1"/>
</dbReference>
<name>Q0BRD0_GRABC</name>
<keyword evidence="5" id="KW-0175">Coiled coil</keyword>
<dbReference type="Proteomes" id="UP000001963">
    <property type="component" value="Chromosome"/>
</dbReference>
<evidence type="ECO:0000256" key="3">
    <source>
        <dbReference type="ARBA" id="ARBA00022989"/>
    </source>
</evidence>
<organism evidence="10 11">
    <name type="scientific">Granulibacter bethesdensis (strain ATCC BAA-1260 / CGDNIH1)</name>
    <dbReference type="NCBI Taxonomy" id="391165"/>
    <lineage>
        <taxon>Bacteria</taxon>
        <taxon>Pseudomonadati</taxon>
        <taxon>Pseudomonadota</taxon>
        <taxon>Alphaproteobacteria</taxon>
        <taxon>Acetobacterales</taxon>
        <taxon>Acetobacteraceae</taxon>
        <taxon>Granulibacter</taxon>
    </lineage>
</organism>
<dbReference type="InterPro" id="IPR058625">
    <property type="entry name" value="MdtA-like_BSH"/>
</dbReference>
<dbReference type="GO" id="GO:0055085">
    <property type="term" value="P:transmembrane transport"/>
    <property type="evidence" value="ECO:0007669"/>
    <property type="project" value="InterPro"/>
</dbReference>
<keyword evidence="11" id="KW-1185">Reference proteome</keyword>
<dbReference type="Gene3D" id="2.40.50.100">
    <property type="match status" value="1"/>
</dbReference>
<feature type="region of interest" description="Disordered" evidence="6">
    <location>
        <begin position="1"/>
        <end position="38"/>
    </location>
</feature>
<evidence type="ECO:0000313" key="11">
    <source>
        <dbReference type="Proteomes" id="UP000001963"/>
    </source>
</evidence>
<gene>
    <name evidence="10" type="ordered locus">GbCGDNIH1_1724</name>
</gene>
<keyword evidence="2 7" id="KW-0812">Transmembrane</keyword>
<evidence type="ECO:0000256" key="1">
    <source>
        <dbReference type="ARBA" id="ARBA00004167"/>
    </source>
</evidence>
<evidence type="ECO:0000259" key="9">
    <source>
        <dbReference type="Pfam" id="PF25963"/>
    </source>
</evidence>
<evidence type="ECO:0000256" key="7">
    <source>
        <dbReference type="SAM" id="Phobius"/>
    </source>
</evidence>
<dbReference type="SUPFAM" id="SSF111369">
    <property type="entry name" value="HlyD-like secretion proteins"/>
    <property type="match status" value="2"/>
</dbReference>
<evidence type="ECO:0000256" key="5">
    <source>
        <dbReference type="SAM" id="Coils"/>
    </source>
</evidence>
<dbReference type="PANTHER" id="PTHR30386">
    <property type="entry name" value="MEMBRANE FUSION SUBUNIT OF EMRAB-TOLC MULTIDRUG EFFLUX PUMP"/>
    <property type="match status" value="1"/>
</dbReference>
<evidence type="ECO:0000256" key="4">
    <source>
        <dbReference type="ARBA" id="ARBA00023136"/>
    </source>
</evidence>
<feature type="coiled-coil region" evidence="5">
    <location>
        <begin position="146"/>
        <end position="248"/>
    </location>
</feature>
<accession>Q0BRD0</accession>
<dbReference type="PANTHER" id="PTHR30386:SF26">
    <property type="entry name" value="TRANSPORT PROTEIN COMB"/>
    <property type="match status" value="1"/>
</dbReference>
<dbReference type="Pfam" id="PF25917">
    <property type="entry name" value="BSH_RND"/>
    <property type="match status" value="1"/>
</dbReference>
<keyword evidence="3 7" id="KW-1133">Transmembrane helix</keyword>
<feature type="transmembrane region" description="Helical" evidence="7">
    <location>
        <begin position="43"/>
        <end position="64"/>
    </location>
</feature>
<dbReference type="STRING" id="391165.GbCGDNIH1_1724"/>
<evidence type="ECO:0000259" key="8">
    <source>
        <dbReference type="Pfam" id="PF25917"/>
    </source>
</evidence>
<dbReference type="Gene3D" id="1.10.287.470">
    <property type="entry name" value="Helix hairpin bin"/>
    <property type="match status" value="1"/>
</dbReference>
<dbReference type="EMBL" id="CP000394">
    <property type="protein sequence ID" value="ABI62622.1"/>
    <property type="molecule type" value="Genomic_DNA"/>
</dbReference>
<evidence type="ECO:0000313" key="10">
    <source>
        <dbReference type="EMBL" id="ABI62622.1"/>
    </source>
</evidence>
<dbReference type="eggNOG" id="COG1566">
    <property type="taxonomic scope" value="Bacteria"/>
</dbReference>
<keyword evidence="4 7" id="KW-0472">Membrane</keyword>
<comment type="subcellular location">
    <subcellularLocation>
        <location evidence="1">Membrane</location>
        <topology evidence="1">Single-pass membrane protein</topology>
    </subcellularLocation>
</comment>
<proteinExistence type="predicted"/>
<reference evidence="10 11" key="1">
    <citation type="journal article" date="2007" name="J. Bacteriol.">
        <title>Genome sequence analysis of the emerging human pathogenic acetic acid bacterium Granulibacter bethesdensis.</title>
        <authorList>
            <person name="Greenberg D.E."/>
            <person name="Porcella S.F."/>
            <person name="Zelazny A.M."/>
            <person name="Virtaneva K."/>
            <person name="Sturdevant D.E."/>
            <person name="Kupko J.J.III."/>
            <person name="Barbian K.D."/>
            <person name="Babar A."/>
            <person name="Dorward D.W."/>
            <person name="Holland S.M."/>
        </authorList>
    </citation>
    <scope>NUCLEOTIDE SEQUENCE [LARGE SCALE GENOMIC DNA]</scope>
    <source>
        <strain evidence="11">ATCC BAA-1260 / CGDNIH1</strain>
    </source>
</reference>
<dbReference type="KEGG" id="gbe:GbCGDNIH1_1724"/>
<dbReference type="HOGENOM" id="CLU_018816_15_1_5"/>
<feature type="domain" description="Multidrug resistance protein MdtA-like barrel-sandwich hybrid" evidence="8">
    <location>
        <begin position="80"/>
        <end position="281"/>
    </location>
</feature>
<feature type="region of interest" description="Disordered" evidence="6">
    <location>
        <begin position="380"/>
        <end position="419"/>
    </location>
</feature>